<dbReference type="Proteomes" id="UP001595632">
    <property type="component" value="Unassembled WGS sequence"/>
</dbReference>
<evidence type="ECO:0000259" key="4">
    <source>
        <dbReference type="PROSITE" id="PS51186"/>
    </source>
</evidence>
<dbReference type="RefSeq" id="WP_275631041.1">
    <property type="nucleotide sequence ID" value="NZ_JARGYD010000001.1"/>
</dbReference>
<dbReference type="Gene3D" id="3.40.630.30">
    <property type="match status" value="1"/>
</dbReference>
<evidence type="ECO:0000256" key="3">
    <source>
        <dbReference type="ARBA" id="ARBA00038502"/>
    </source>
</evidence>
<dbReference type="SUPFAM" id="SSF55729">
    <property type="entry name" value="Acyl-CoA N-acyltransferases (Nat)"/>
    <property type="match status" value="1"/>
</dbReference>
<organism evidence="5 6">
    <name type="scientific">Psychromarinibacter halotolerans</name>
    <dbReference type="NCBI Taxonomy" id="1775175"/>
    <lineage>
        <taxon>Bacteria</taxon>
        <taxon>Pseudomonadati</taxon>
        <taxon>Pseudomonadota</taxon>
        <taxon>Alphaproteobacteria</taxon>
        <taxon>Rhodobacterales</taxon>
        <taxon>Paracoccaceae</taxon>
        <taxon>Psychromarinibacter</taxon>
    </lineage>
</organism>
<keyword evidence="2" id="KW-0012">Acyltransferase</keyword>
<evidence type="ECO:0000313" key="5">
    <source>
        <dbReference type="EMBL" id="MFC3143767.1"/>
    </source>
</evidence>
<protein>
    <submittedName>
        <fullName evidence="5">GNAT family N-acetyltransferase</fullName>
    </submittedName>
</protein>
<evidence type="ECO:0000313" key="6">
    <source>
        <dbReference type="Proteomes" id="UP001595632"/>
    </source>
</evidence>
<feature type="domain" description="N-acetyltransferase" evidence="4">
    <location>
        <begin position="10"/>
        <end position="160"/>
    </location>
</feature>
<keyword evidence="1" id="KW-0808">Transferase</keyword>
<reference evidence="6" key="1">
    <citation type="journal article" date="2019" name="Int. J. Syst. Evol. Microbiol.">
        <title>The Global Catalogue of Microorganisms (GCM) 10K type strain sequencing project: providing services to taxonomists for standard genome sequencing and annotation.</title>
        <authorList>
            <consortium name="The Broad Institute Genomics Platform"/>
            <consortium name="The Broad Institute Genome Sequencing Center for Infectious Disease"/>
            <person name="Wu L."/>
            <person name="Ma J."/>
        </authorList>
    </citation>
    <scope>NUCLEOTIDE SEQUENCE [LARGE SCALE GENOMIC DNA]</scope>
    <source>
        <strain evidence="6">KCTC 52366</strain>
    </source>
</reference>
<name>A0ABV7GVE0_9RHOB</name>
<evidence type="ECO:0000256" key="1">
    <source>
        <dbReference type="ARBA" id="ARBA00022679"/>
    </source>
</evidence>
<evidence type="ECO:0000256" key="2">
    <source>
        <dbReference type="ARBA" id="ARBA00023315"/>
    </source>
</evidence>
<dbReference type="PANTHER" id="PTHR43792">
    <property type="entry name" value="GNAT FAMILY, PUTATIVE (AFU_ORTHOLOGUE AFUA_3G00765)-RELATED-RELATED"/>
    <property type="match status" value="1"/>
</dbReference>
<accession>A0ABV7GVE0</accession>
<dbReference type="InterPro" id="IPR051531">
    <property type="entry name" value="N-acetyltransferase"/>
</dbReference>
<proteinExistence type="inferred from homology"/>
<dbReference type="Pfam" id="PF13302">
    <property type="entry name" value="Acetyltransf_3"/>
    <property type="match status" value="1"/>
</dbReference>
<dbReference type="PROSITE" id="PS51186">
    <property type="entry name" value="GNAT"/>
    <property type="match status" value="1"/>
</dbReference>
<sequence>MIPEIRTDRLLLRRLRPADAPALAEGIAEYAIVKWLTRVPWPYTLKDAEDFVDMVIAENGAHYAVTEDDRVLGIVSTQDELGYWLRSDAQGRGIMSEAAAAATDAHFASGADRLVSGHHPDNTRSRRILLKLGFTDTHTETKHSQSLGPVTIQRMALTADHWQRLRRAAD</sequence>
<gene>
    <name evidence="5" type="ORF">ACFOGP_13685</name>
</gene>
<dbReference type="EMBL" id="JBHRTB010000010">
    <property type="protein sequence ID" value="MFC3143767.1"/>
    <property type="molecule type" value="Genomic_DNA"/>
</dbReference>
<dbReference type="PANTHER" id="PTHR43792:SF8">
    <property type="entry name" value="[RIBOSOMAL PROTEIN US5]-ALANINE N-ACETYLTRANSFERASE"/>
    <property type="match status" value="1"/>
</dbReference>
<comment type="similarity">
    <text evidence="3">Belongs to the acetyltransferase family. RimJ subfamily.</text>
</comment>
<comment type="caution">
    <text evidence="5">The sequence shown here is derived from an EMBL/GenBank/DDBJ whole genome shotgun (WGS) entry which is preliminary data.</text>
</comment>
<keyword evidence="6" id="KW-1185">Reference proteome</keyword>
<dbReference type="InterPro" id="IPR000182">
    <property type="entry name" value="GNAT_dom"/>
</dbReference>
<dbReference type="InterPro" id="IPR016181">
    <property type="entry name" value="Acyl_CoA_acyltransferase"/>
</dbReference>